<dbReference type="Gramene" id="PRQ29610">
    <property type="protein sequence ID" value="PRQ29610"/>
    <property type="gene ID" value="RchiOBHm_Chr5g0015681"/>
</dbReference>
<dbReference type="InterPro" id="IPR032675">
    <property type="entry name" value="LRR_dom_sf"/>
</dbReference>
<evidence type="ECO:0000256" key="1">
    <source>
        <dbReference type="SAM" id="MobiDB-lite"/>
    </source>
</evidence>
<comment type="caution">
    <text evidence="2">The sequence shown here is derived from an EMBL/GenBank/DDBJ whole genome shotgun (WGS) entry which is preliminary data.</text>
</comment>
<dbReference type="Gene3D" id="3.80.10.10">
    <property type="entry name" value="Ribonuclease Inhibitor"/>
    <property type="match status" value="1"/>
</dbReference>
<organism evidence="2 3">
    <name type="scientific">Rosa chinensis</name>
    <name type="common">China rose</name>
    <dbReference type="NCBI Taxonomy" id="74649"/>
    <lineage>
        <taxon>Eukaryota</taxon>
        <taxon>Viridiplantae</taxon>
        <taxon>Streptophyta</taxon>
        <taxon>Embryophyta</taxon>
        <taxon>Tracheophyta</taxon>
        <taxon>Spermatophyta</taxon>
        <taxon>Magnoliopsida</taxon>
        <taxon>eudicotyledons</taxon>
        <taxon>Gunneridae</taxon>
        <taxon>Pentapetalae</taxon>
        <taxon>rosids</taxon>
        <taxon>fabids</taxon>
        <taxon>Rosales</taxon>
        <taxon>Rosaceae</taxon>
        <taxon>Rosoideae</taxon>
        <taxon>Rosoideae incertae sedis</taxon>
        <taxon>Rosa</taxon>
    </lineage>
</organism>
<proteinExistence type="predicted"/>
<evidence type="ECO:0000313" key="2">
    <source>
        <dbReference type="EMBL" id="PRQ29610.1"/>
    </source>
</evidence>
<gene>
    <name evidence="2" type="ORF">RchiOBHm_Chr5g0015681</name>
</gene>
<dbReference type="EMBL" id="PDCK01000043">
    <property type="protein sequence ID" value="PRQ29610.1"/>
    <property type="molecule type" value="Genomic_DNA"/>
</dbReference>
<dbReference type="AlphaFoldDB" id="A0A2P6Q601"/>
<sequence length="283" mass="32364">MGESKKRRKVESESSSATAQGRRDWTELPDDVTAWILVLSNPKAIDILKEYQMVCKTWRRVCCNYSILWRTIDIDFRHKKGKLDSVLKMCRRAVDRSSGTLVVLTLQNFRTGTDKLLKYITNSCRGIKRLTLANCVKITDEGLREVASKLPLLEDLGISHGSVSQKTVEVIGKSCPLLKSLRWNKNIEIDTKRLDDDCAKAIAAGMMHGLLHLVLSGIHLSNDALDDILNYSRHLESLDLSNISIWTLDGRRDIFREDLKRKLTEHVKNVRPPPTDLYCRYRD</sequence>
<dbReference type="PANTHER" id="PTHR38926:SF2">
    <property type="entry name" value="F-BOX_LRR-REPEAT PROTEIN 21-RELATED"/>
    <property type="match status" value="1"/>
</dbReference>
<accession>A0A2P6Q601</accession>
<protein>
    <submittedName>
        <fullName evidence="2">Putative F-box domain, leucine-rich repeat domain, L domain-containing protein</fullName>
    </submittedName>
</protein>
<dbReference type="SUPFAM" id="SSF81383">
    <property type="entry name" value="F-box domain"/>
    <property type="match status" value="1"/>
</dbReference>
<dbReference type="Gene3D" id="1.20.1280.50">
    <property type="match status" value="1"/>
</dbReference>
<dbReference type="InterPro" id="IPR036047">
    <property type="entry name" value="F-box-like_dom_sf"/>
</dbReference>
<dbReference type="InterPro" id="IPR006553">
    <property type="entry name" value="Leu-rich_rpt_Cys-con_subtyp"/>
</dbReference>
<name>A0A2P6Q601_ROSCH</name>
<dbReference type="SMART" id="SM00367">
    <property type="entry name" value="LRR_CC"/>
    <property type="match status" value="1"/>
</dbReference>
<dbReference type="Proteomes" id="UP000238479">
    <property type="component" value="Chromosome 5"/>
</dbReference>
<feature type="region of interest" description="Disordered" evidence="1">
    <location>
        <begin position="1"/>
        <end position="23"/>
    </location>
</feature>
<evidence type="ECO:0000313" key="3">
    <source>
        <dbReference type="Proteomes" id="UP000238479"/>
    </source>
</evidence>
<dbReference type="OrthoDB" id="550575at2759"/>
<dbReference type="CDD" id="cd22164">
    <property type="entry name" value="F-box_AtSKIP19-like"/>
    <property type="match status" value="1"/>
</dbReference>
<keyword evidence="3" id="KW-1185">Reference proteome</keyword>
<dbReference type="PANTHER" id="PTHR38926">
    <property type="entry name" value="F-BOX DOMAIN CONTAINING PROTEIN, EXPRESSED"/>
    <property type="match status" value="1"/>
</dbReference>
<reference evidence="2 3" key="1">
    <citation type="journal article" date="2018" name="Nat. Genet.">
        <title>The Rosa genome provides new insights in the design of modern roses.</title>
        <authorList>
            <person name="Bendahmane M."/>
        </authorList>
    </citation>
    <scope>NUCLEOTIDE SEQUENCE [LARGE SCALE GENOMIC DNA]</scope>
    <source>
        <strain evidence="3">cv. Old Blush</strain>
    </source>
</reference>
<dbReference type="SUPFAM" id="SSF52047">
    <property type="entry name" value="RNI-like"/>
    <property type="match status" value="1"/>
</dbReference>